<dbReference type="Proteomes" id="UP001519460">
    <property type="component" value="Unassembled WGS sequence"/>
</dbReference>
<sequence>MAHHLFSAAATNSAIVTESYWVPAFAREAVTEAAGHMCSDVYTYDIAVSADYLEDDQSGAERMHGSANQHSTVCIECVLC</sequence>
<dbReference type="AlphaFoldDB" id="A0ABD0L2C3"/>
<protein>
    <recommendedName>
        <fullName evidence="3">Pheromone</fullName>
    </recommendedName>
</protein>
<organism evidence="1 2">
    <name type="scientific">Batillaria attramentaria</name>
    <dbReference type="NCBI Taxonomy" id="370345"/>
    <lineage>
        <taxon>Eukaryota</taxon>
        <taxon>Metazoa</taxon>
        <taxon>Spiralia</taxon>
        <taxon>Lophotrochozoa</taxon>
        <taxon>Mollusca</taxon>
        <taxon>Gastropoda</taxon>
        <taxon>Caenogastropoda</taxon>
        <taxon>Sorbeoconcha</taxon>
        <taxon>Cerithioidea</taxon>
        <taxon>Batillariidae</taxon>
        <taxon>Batillaria</taxon>
    </lineage>
</organism>
<dbReference type="EMBL" id="JACVVK020000091">
    <property type="protein sequence ID" value="KAK7493634.1"/>
    <property type="molecule type" value="Genomic_DNA"/>
</dbReference>
<accession>A0ABD0L2C3</accession>
<evidence type="ECO:0000313" key="1">
    <source>
        <dbReference type="EMBL" id="KAK7493634.1"/>
    </source>
</evidence>
<keyword evidence="2" id="KW-1185">Reference proteome</keyword>
<proteinExistence type="predicted"/>
<comment type="caution">
    <text evidence="1">The sequence shown here is derived from an EMBL/GenBank/DDBJ whole genome shotgun (WGS) entry which is preliminary data.</text>
</comment>
<reference evidence="1 2" key="1">
    <citation type="journal article" date="2023" name="Sci. Data">
        <title>Genome assembly of the Korean intertidal mud-creeper Batillaria attramentaria.</title>
        <authorList>
            <person name="Patra A.K."/>
            <person name="Ho P.T."/>
            <person name="Jun S."/>
            <person name="Lee S.J."/>
            <person name="Kim Y."/>
            <person name="Won Y.J."/>
        </authorList>
    </citation>
    <scope>NUCLEOTIDE SEQUENCE [LARGE SCALE GENOMIC DNA]</scope>
    <source>
        <strain evidence="1">Wonlab-2016</strain>
    </source>
</reference>
<evidence type="ECO:0000313" key="2">
    <source>
        <dbReference type="Proteomes" id="UP001519460"/>
    </source>
</evidence>
<gene>
    <name evidence="1" type="ORF">BaRGS_00015146</name>
</gene>
<evidence type="ECO:0008006" key="3">
    <source>
        <dbReference type="Google" id="ProtNLM"/>
    </source>
</evidence>
<name>A0ABD0L2C3_9CAEN</name>